<evidence type="ECO:0000256" key="1">
    <source>
        <dbReference type="SAM" id="Phobius"/>
    </source>
</evidence>
<dbReference type="RefSeq" id="WP_183937298.1">
    <property type="nucleotide sequence ID" value="NZ_JACHNY010000008.1"/>
</dbReference>
<evidence type="ECO:0000313" key="3">
    <source>
        <dbReference type="Proteomes" id="UP000574769"/>
    </source>
</evidence>
<dbReference type="AlphaFoldDB" id="A0A7W7EZL8"/>
<organism evidence="2 3">
    <name type="scientific">Sphingomonas abaci</name>
    <dbReference type="NCBI Taxonomy" id="237611"/>
    <lineage>
        <taxon>Bacteria</taxon>
        <taxon>Pseudomonadati</taxon>
        <taxon>Pseudomonadota</taxon>
        <taxon>Alphaproteobacteria</taxon>
        <taxon>Sphingomonadales</taxon>
        <taxon>Sphingomonadaceae</taxon>
        <taxon>Sphingomonas</taxon>
    </lineage>
</organism>
<reference evidence="2 3" key="1">
    <citation type="submission" date="2020-08" db="EMBL/GenBank/DDBJ databases">
        <title>Genomic Encyclopedia of Type Strains, Phase IV (KMG-IV): sequencing the most valuable type-strain genomes for metagenomic binning, comparative biology and taxonomic classification.</title>
        <authorList>
            <person name="Goeker M."/>
        </authorList>
    </citation>
    <scope>NUCLEOTIDE SEQUENCE [LARGE SCALE GENOMIC DNA]</scope>
    <source>
        <strain evidence="2 3">DSM 15867</strain>
    </source>
</reference>
<keyword evidence="1" id="KW-0472">Membrane</keyword>
<keyword evidence="3" id="KW-1185">Reference proteome</keyword>
<accession>A0A7W7EZL8</accession>
<name>A0A7W7EZL8_9SPHN</name>
<feature type="transmembrane region" description="Helical" evidence="1">
    <location>
        <begin position="23"/>
        <end position="41"/>
    </location>
</feature>
<gene>
    <name evidence="2" type="ORF">GGQ96_003402</name>
</gene>
<comment type="caution">
    <text evidence="2">The sequence shown here is derived from an EMBL/GenBank/DDBJ whole genome shotgun (WGS) entry which is preliminary data.</text>
</comment>
<keyword evidence="1" id="KW-1133">Transmembrane helix</keyword>
<keyword evidence="1" id="KW-0812">Transmembrane</keyword>
<dbReference type="Proteomes" id="UP000574769">
    <property type="component" value="Unassembled WGS sequence"/>
</dbReference>
<dbReference type="EMBL" id="JACHNY010000008">
    <property type="protein sequence ID" value="MBB4619249.1"/>
    <property type="molecule type" value="Genomic_DNA"/>
</dbReference>
<protein>
    <submittedName>
        <fullName evidence="2">Uncharacterized protein</fullName>
    </submittedName>
</protein>
<sequence>MPILADGQHGNLRQRFLGRAVKVLRLSLPVVTLLIPPYILFVGESSQLSLFNEFGLPSGLQDQTAAGDFIAGIVAILNASATAIFLAVTLICILGGAVSMTCLAIIDRIRWIDRKVGHRVRAVSRAGMNGMKAAGCFGPIIIGSGPFVAMIVFGILYGLFFASGTVLSVGYEEGMRLAKEAKSSALICAGLKRPAANGGRTDCVSIITSGGSRISGYPMPTDQQIIVIDQSGNANWVKSDDGLTVMKTTIQHPHPQPTKPKPHKSP</sequence>
<evidence type="ECO:0000313" key="2">
    <source>
        <dbReference type="EMBL" id="MBB4619249.1"/>
    </source>
</evidence>
<proteinExistence type="predicted"/>
<feature type="transmembrane region" description="Helical" evidence="1">
    <location>
        <begin position="83"/>
        <end position="106"/>
    </location>
</feature>